<dbReference type="RefSeq" id="WP_377601441.1">
    <property type="nucleotide sequence ID" value="NZ_JBHUME010000005.1"/>
</dbReference>
<keyword evidence="1" id="KW-0812">Transmembrane</keyword>
<organism evidence="2 3">
    <name type="scientific">Paenibacillus gansuensis</name>
    <dbReference type="NCBI Taxonomy" id="306542"/>
    <lineage>
        <taxon>Bacteria</taxon>
        <taxon>Bacillati</taxon>
        <taxon>Bacillota</taxon>
        <taxon>Bacilli</taxon>
        <taxon>Bacillales</taxon>
        <taxon>Paenibacillaceae</taxon>
        <taxon>Paenibacillus</taxon>
    </lineage>
</organism>
<keyword evidence="3" id="KW-1185">Reference proteome</keyword>
<sequence>MTELSEQSAKRLAAVMLVLAAMFLLAGLSQLLMKLKEGAEVW</sequence>
<keyword evidence="1" id="KW-0472">Membrane</keyword>
<dbReference type="EMBL" id="JBHUME010000005">
    <property type="protein sequence ID" value="MFD2612165.1"/>
    <property type="molecule type" value="Genomic_DNA"/>
</dbReference>
<reference evidence="3" key="1">
    <citation type="journal article" date="2019" name="Int. J. Syst. Evol. Microbiol.">
        <title>The Global Catalogue of Microorganisms (GCM) 10K type strain sequencing project: providing services to taxonomists for standard genome sequencing and annotation.</title>
        <authorList>
            <consortium name="The Broad Institute Genomics Platform"/>
            <consortium name="The Broad Institute Genome Sequencing Center for Infectious Disease"/>
            <person name="Wu L."/>
            <person name="Ma J."/>
        </authorList>
    </citation>
    <scope>NUCLEOTIDE SEQUENCE [LARGE SCALE GENOMIC DNA]</scope>
    <source>
        <strain evidence="3">KCTC 3950</strain>
    </source>
</reference>
<gene>
    <name evidence="2" type="ORF">ACFSUF_06945</name>
</gene>
<name>A0ABW5PA69_9BACL</name>
<evidence type="ECO:0000313" key="2">
    <source>
        <dbReference type="EMBL" id="MFD2612165.1"/>
    </source>
</evidence>
<protein>
    <submittedName>
        <fullName evidence="2">Uncharacterized protein</fullName>
    </submittedName>
</protein>
<evidence type="ECO:0000256" key="1">
    <source>
        <dbReference type="SAM" id="Phobius"/>
    </source>
</evidence>
<proteinExistence type="predicted"/>
<accession>A0ABW5PA69</accession>
<comment type="caution">
    <text evidence="2">The sequence shown here is derived from an EMBL/GenBank/DDBJ whole genome shotgun (WGS) entry which is preliminary data.</text>
</comment>
<keyword evidence="1" id="KW-1133">Transmembrane helix</keyword>
<evidence type="ECO:0000313" key="3">
    <source>
        <dbReference type="Proteomes" id="UP001597541"/>
    </source>
</evidence>
<feature type="transmembrane region" description="Helical" evidence="1">
    <location>
        <begin position="12"/>
        <end position="33"/>
    </location>
</feature>
<dbReference type="Proteomes" id="UP001597541">
    <property type="component" value="Unassembled WGS sequence"/>
</dbReference>